<evidence type="ECO:0000259" key="9">
    <source>
        <dbReference type="Pfam" id="PF02803"/>
    </source>
</evidence>
<dbReference type="InterPro" id="IPR020616">
    <property type="entry name" value="Thiolase_N"/>
</dbReference>
<sequence>MGTPVIVGAVRTAIGRSFKGTLVNTPPETLITAVLPEAVRRSGVDPSDIDDIIFAESHYGGGDLARYAATATGLEHVPGQSVNRHCAGSLTAIGNASAQIGSGMERVLIAGGVQSLSMTPLTNWRIPGPELQFEERWMPPTHVETPDAPAKDMSITVGWNTAQTVGITREEMDAWAARSHQRAVAAQDAGKFADEILPLKITQFDGSVTEFAVDEHPRRDTTIEKLAGLKVLHPEIEGFSITAGNSSGTNDAAAAVALVDSDYAKANKLNVMGTVKAWAAAGVPARDCGLGAVKVIGKVLQRAGLSPSDVALWEINEAFASVPIAACREYGLDEEKVNFSGSGCSLGHPIAASGARMVTTLVYELARRGGGIGVAAMCAGGGQGGAVVVEV</sequence>
<feature type="active site" description="Acyl-thioester intermediate" evidence="6">
    <location>
        <position position="86"/>
    </location>
</feature>
<dbReference type="RefSeq" id="WP_036470104.1">
    <property type="nucleotide sequence ID" value="NZ_HG964446.1"/>
</dbReference>
<dbReference type="EMBL" id="LQPY01000017">
    <property type="protein sequence ID" value="ORX04841.1"/>
    <property type="molecule type" value="Genomic_DNA"/>
</dbReference>
<dbReference type="AlphaFoldDB" id="A0A024K0L9"/>
<dbReference type="InterPro" id="IPR020617">
    <property type="entry name" value="Thiolase_C"/>
</dbReference>
<dbReference type="Pfam" id="PF02803">
    <property type="entry name" value="Thiolase_C"/>
    <property type="match status" value="1"/>
</dbReference>
<reference evidence="11 12" key="3">
    <citation type="submission" date="2016-01" db="EMBL/GenBank/DDBJ databases">
        <title>The new phylogeny of the genus Mycobacterium.</title>
        <authorList>
            <person name="Tarcisio F."/>
            <person name="Conor M."/>
            <person name="Antonella G."/>
            <person name="Elisabetta G."/>
            <person name="Giulia F.S."/>
            <person name="Sara T."/>
            <person name="Anna F."/>
            <person name="Clotilde B."/>
            <person name="Roberto B."/>
            <person name="Veronica D.S."/>
            <person name="Fabio R."/>
            <person name="Monica P."/>
            <person name="Olivier J."/>
            <person name="Enrico T."/>
            <person name="Nicola S."/>
        </authorList>
    </citation>
    <scope>NUCLEOTIDE SEQUENCE [LARGE SCALE GENOMIC DNA]</scope>
    <source>
        <strain evidence="11 12">DSM 44626</strain>
    </source>
</reference>
<comment type="similarity">
    <text evidence="1 7">Belongs to the thiolase-like superfamily. Thiolase family.</text>
</comment>
<keyword evidence="3 7" id="KW-0808">Transferase</keyword>
<dbReference type="NCBIfam" id="TIGR01930">
    <property type="entry name" value="AcCoA-C-Actrans"/>
    <property type="match status" value="1"/>
</dbReference>
<feature type="active site" description="Proton acceptor" evidence="6">
    <location>
        <position position="378"/>
    </location>
</feature>
<dbReference type="HOGENOM" id="CLU_031026_2_1_11"/>
<feature type="active site" description="Proton acceptor" evidence="6">
    <location>
        <position position="348"/>
    </location>
</feature>
<dbReference type="STRING" id="47839.BN973_03847"/>
<evidence type="ECO:0000256" key="2">
    <source>
        <dbReference type="ARBA" id="ARBA00012705"/>
    </source>
</evidence>
<proteinExistence type="inferred from homology"/>
<dbReference type="InterPro" id="IPR002155">
    <property type="entry name" value="Thiolase"/>
</dbReference>
<dbReference type="Gene3D" id="3.40.47.10">
    <property type="match status" value="2"/>
</dbReference>
<evidence type="ECO:0000256" key="5">
    <source>
        <dbReference type="ARBA" id="ARBA00040529"/>
    </source>
</evidence>
<dbReference type="eggNOG" id="COG0183">
    <property type="taxonomic scope" value="Bacteria"/>
</dbReference>
<dbReference type="Pfam" id="PF00108">
    <property type="entry name" value="Thiolase_N"/>
    <property type="match status" value="1"/>
</dbReference>
<evidence type="ECO:0000256" key="4">
    <source>
        <dbReference type="ARBA" id="ARBA00023315"/>
    </source>
</evidence>
<dbReference type="InterPro" id="IPR020610">
    <property type="entry name" value="Thiolase_AS"/>
</dbReference>
<evidence type="ECO:0000256" key="6">
    <source>
        <dbReference type="PIRSR" id="PIRSR000429-1"/>
    </source>
</evidence>
<dbReference type="PANTHER" id="PTHR18919">
    <property type="entry name" value="ACETYL-COA C-ACYLTRANSFERASE"/>
    <property type="match status" value="1"/>
</dbReference>
<dbReference type="Proteomes" id="UP000028880">
    <property type="component" value="Unassembled WGS sequence"/>
</dbReference>
<evidence type="ECO:0000313" key="12">
    <source>
        <dbReference type="Proteomes" id="UP000193710"/>
    </source>
</evidence>
<evidence type="ECO:0000256" key="7">
    <source>
        <dbReference type="RuleBase" id="RU003557"/>
    </source>
</evidence>
<reference evidence="10" key="2">
    <citation type="submission" date="2014-04" db="EMBL/GenBank/DDBJ databases">
        <authorList>
            <person name="Xu Y.W."/>
            <person name="Yang Q."/>
        </authorList>
    </citation>
    <scope>NUCLEOTIDE SEQUENCE</scope>
    <source>
        <strain evidence="10">DSM 44626</strain>
    </source>
</reference>
<evidence type="ECO:0000313" key="11">
    <source>
        <dbReference type="EMBL" id="ORX04841.1"/>
    </source>
</evidence>
<evidence type="ECO:0000256" key="3">
    <source>
        <dbReference type="ARBA" id="ARBA00022679"/>
    </source>
</evidence>
<dbReference type="Proteomes" id="UP000193710">
    <property type="component" value="Unassembled WGS sequence"/>
</dbReference>
<dbReference type="CDD" id="cd00751">
    <property type="entry name" value="thiolase"/>
    <property type="match status" value="1"/>
</dbReference>
<keyword evidence="12" id="KW-1185">Reference proteome</keyword>
<dbReference type="GO" id="GO:0003985">
    <property type="term" value="F:acetyl-CoA C-acetyltransferase activity"/>
    <property type="evidence" value="ECO:0007669"/>
    <property type="project" value="UniProtKB-EC"/>
</dbReference>
<dbReference type="PIRSF" id="PIRSF000429">
    <property type="entry name" value="Ac-CoA_Ac_transf"/>
    <property type="match status" value="1"/>
</dbReference>
<dbReference type="OrthoDB" id="9764638at2"/>
<gene>
    <name evidence="11" type="ORF">AWC29_13140</name>
    <name evidence="10" type="ORF">BN973_03847</name>
</gene>
<dbReference type="PROSITE" id="PS00099">
    <property type="entry name" value="THIOLASE_3"/>
    <property type="match status" value="1"/>
</dbReference>
<feature type="domain" description="Thiolase C-terminal" evidence="9">
    <location>
        <begin position="270"/>
        <end position="390"/>
    </location>
</feature>
<evidence type="ECO:0000259" key="8">
    <source>
        <dbReference type="Pfam" id="PF00108"/>
    </source>
</evidence>
<evidence type="ECO:0000256" key="1">
    <source>
        <dbReference type="ARBA" id="ARBA00010982"/>
    </source>
</evidence>
<dbReference type="InterPro" id="IPR016039">
    <property type="entry name" value="Thiolase-like"/>
</dbReference>
<protein>
    <recommendedName>
        <fullName evidence="5">Probable acetyl-CoA acetyltransferase</fullName>
        <ecNumber evidence="2">2.3.1.9</ecNumber>
    </recommendedName>
</protein>
<evidence type="ECO:0000313" key="10">
    <source>
        <dbReference type="EMBL" id="CDO89471.1"/>
    </source>
</evidence>
<name>A0A024K0L9_9MYCO</name>
<dbReference type="EMBL" id="HG964446">
    <property type="protein sequence ID" value="CDO89471.1"/>
    <property type="molecule type" value="Genomic_DNA"/>
</dbReference>
<organism evidence="10">
    <name type="scientific">Mycobacterium triplex</name>
    <dbReference type="NCBI Taxonomy" id="47839"/>
    <lineage>
        <taxon>Bacteria</taxon>
        <taxon>Bacillati</taxon>
        <taxon>Actinomycetota</taxon>
        <taxon>Actinomycetes</taxon>
        <taxon>Mycobacteriales</taxon>
        <taxon>Mycobacteriaceae</taxon>
        <taxon>Mycobacterium</taxon>
        <taxon>Mycobacterium simiae complex</taxon>
    </lineage>
</organism>
<reference evidence="10" key="1">
    <citation type="journal article" date="2014" name="Genome Announc.">
        <title>Draft Genome Sequence of Mycobacterium triplex DSM 44626.</title>
        <authorList>
            <person name="Sassi M."/>
            <person name="Croce O."/>
            <person name="Robert C."/>
            <person name="Raoult D."/>
            <person name="Drancourt M."/>
        </authorList>
    </citation>
    <scope>NUCLEOTIDE SEQUENCE [LARGE SCALE GENOMIC DNA]</scope>
    <source>
        <strain evidence="10">DSM 44626</strain>
    </source>
</reference>
<dbReference type="SUPFAM" id="SSF53901">
    <property type="entry name" value="Thiolase-like"/>
    <property type="match status" value="2"/>
</dbReference>
<feature type="domain" description="Thiolase N-terminal" evidence="8">
    <location>
        <begin position="5"/>
        <end position="260"/>
    </location>
</feature>
<accession>A0A024K0L9</accession>
<dbReference type="PANTHER" id="PTHR18919:SF107">
    <property type="entry name" value="ACETYL-COA ACETYLTRANSFERASE, CYTOSOLIC"/>
    <property type="match status" value="1"/>
</dbReference>
<keyword evidence="4 7" id="KW-0012">Acyltransferase</keyword>
<dbReference type="EC" id="2.3.1.9" evidence="2"/>